<reference evidence="2 3" key="1">
    <citation type="submission" date="2018-01" db="EMBL/GenBank/DDBJ databases">
        <title>Genome characterization of the sugarcane-associated fungus Trichoderma ghanense CCMA-1212 and their application in lignocelulose bioconversion.</title>
        <authorList>
            <person name="Steindorff A.S."/>
            <person name="Mendes T.D."/>
            <person name="Vilela E.S.D."/>
            <person name="Rodrigues D.S."/>
            <person name="Formighieri E.F."/>
            <person name="Melo I.S."/>
            <person name="Favaro L.C.L."/>
        </authorList>
    </citation>
    <scope>NUCLEOTIDE SEQUENCE [LARGE SCALE GENOMIC DNA]</scope>
    <source>
        <strain evidence="2 3">CCMA-1212</strain>
    </source>
</reference>
<sequence>MSAGQRHGEGEAYDGDDAVSPYTSLKSDMLPCVCVCSRTHKPRCDVFNKQHGSQRKLPSRLVSGADTNVTSRDYPNIKLMNRKDSTQQHIPGQSYGAASGRVGDGEAGRNKVTTCTGHEAEGGLGLACASPFCSSPYQPRSYTAAVLKQTD</sequence>
<evidence type="ECO:0008006" key="4">
    <source>
        <dbReference type="Google" id="ProtNLM"/>
    </source>
</evidence>
<protein>
    <recommendedName>
        <fullName evidence="4">SSCRP protein</fullName>
    </recommendedName>
</protein>
<accession>A0ABY2H2Q1</accession>
<feature type="compositionally biased region" description="Basic and acidic residues" evidence="1">
    <location>
        <begin position="1"/>
        <end position="10"/>
    </location>
</feature>
<dbReference type="GeneID" id="300577499"/>
<dbReference type="EMBL" id="PPTA01000007">
    <property type="protein sequence ID" value="TFB02051.1"/>
    <property type="molecule type" value="Genomic_DNA"/>
</dbReference>
<gene>
    <name evidence="2" type="ORF">CCMA1212_005804</name>
</gene>
<name>A0ABY2H2Q1_9HYPO</name>
<feature type="region of interest" description="Disordered" evidence="1">
    <location>
        <begin position="82"/>
        <end position="108"/>
    </location>
</feature>
<feature type="region of interest" description="Disordered" evidence="1">
    <location>
        <begin position="1"/>
        <end position="20"/>
    </location>
</feature>
<evidence type="ECO:0000313" key="3">
    <source>
        <dbReference type="Proteomes" id="UP001642720"/>
    </source>
</evidence>
<evidence type="ECO:0000313" key="2">
    <source>
        <dbReference type="EMBL" id="TFB02051.1"/>
    </source>
</evidence>
<dbReference type="Proteomes" id="UP001642720">
    <property type="component" value="Unassembled WGS sequence"/>
</dbReference>
<proteinExistence type="predicted"/>
<organism evidence="2 3">
    <name type="scientific">Trichoderma ghanense</name>
    <dbReference type="NCBI Taxonomy" id="65468"/>
    <lineage>
        <taxon>Eukaryota</taxon>
        <taxon>Fungi</taxon>
        <taxon>Dikarya</taxon>
        <taxon>Ascomycota</taxon>
        <taxon>Pezizomycotina</taxon>
        <taxon>Sordariomycetes</taxon>
        <taxon>Hypocreomycetidae</taxon>
        <taxon>Hypocreales</taxon>
        <taxon>Hypocreaceae</taxon>
        <taxon>Trichoderma</taxon>
    </lineage>
</organism>
<keyword evidence="3" id="KW-1185">Reference proteome</keyword>
<comment type="caution">
    <text evidence="2">The sequence shown here is derived from an EMBL/GenBank/DDBJ whole genome shotgun (WGS) entry which is preliminary data.</text>
</comment>
<evidence type="ECO:0000256" key="1">
    <source>
        <dbReference type="SAM" id="MobiDB-lite"/>
    </source>
</evidence>
<dbReference type="RefSeq" id="XP_073558252.1">
    <property type="nucleotide sequence ID" value="XM_073703049.1"/>
</dbReference>